<dbReference type="Proteomes" id="UP001177003">
    <property type="component" value="Chromosome 5"/>
</dbReference>
<keyword evidence="5" id="KW-0346">Stress response</keyword>
<dbReference type="SUPFAM" id="SSF46785">
    <property type="entry name" value="Winged helix' DNA-binding domain"/>
    <property type="match status" value="1"/>
</dbReference>
<comment type="subcellular location">
    <subcellularLocation>
        <location evidence="1">Nucleus</location>
    </subcellularLocation>
</comment>
<evidence type="ECO:0000256" key="7">
    <source>
        <dbReference type="ARBA" id="ARBA00023163"/>
    </source>
</evidence>
<name>A0AA36EAB0_LACSI</name>
<evidence type="ECO:0000313" key="14">
    <source>
        <dbReference type="Proteomes" id="UP001177003"/>
    </source>
</evidence>
<evidence type="ECO:0000256" key="10">
    <source>
        <dbReference type="SAM" id="Coils"/>
    </source>
</evidence>
<evidence type="ECO:0000313" key="13">
    <source>
        <dbReference type="EMBL" id="CAI9288538.1"/>
    </source>
</evidence>
<dbReference type="AlphaFoldDB" id="A0AA36EAB0"/>
<evidence type="ECO:0000256" key="9">
    <source>
        <dbReference type="RuleBase" id="RU004020"/>
    </source>
</evidence>
<keyword evidence="6" id="KW-0238">DNA-binding</keyword>
<dbReference type="GO" id="GO:0003700">
    <property type="term" value="F:DNA-binding transcription factor activity"/>
    <property type="evidence" value="ECO:0007669"/>
    <property type="project" value="InterPro"/>
</dbReference>
<dbReference type="InterPro" id="IPR000232">
    <property type="entry name" value="HSF_DNA-bd"/>
</dbReference>
<evidence type="ECO:0000256" key="6">
    <source>
        <dbReference type="ARBA" id="ARBA00023125"/>
    </source>
</evidence>
<dbReference type="GO" id="GO:0000978">
    <property type="term" value="F:RNA polymerase II cis-regulatory region sequence-specific DNA binding"/>
    <property type="evidence" value="ECO:0007669"/>
    <property type="project" value="TreeGrafter"/>
</dbReference>
<feature type="coiled-coil region" evidence="10">
    <location>
        <begin position="187"/>
        <end position="228"/>
    </location>
</feature>
<evidence type="ECO:0000256" key="2">
    <source>
        <dbReference type="ARBA" id="ARBA00011233"/>
    </source>
</evidence>
<dbReference type="PRINTS" id="PR00056">
    <property type="entry name" value="HSFDOMAIN"/>
</dbReference>
<evidence type="ECO:0000256" key="3">
    <source>
        <dbReference type="ARBA" id="ARBA00022553"/>
    </source>
</evidence>
<dbReference type="GO" id="GO:0006357">
    <property type="term" value="P:regulation of transcription by RNA polymerase II"/>
    <property type="evidence" value="ECO:0007669"/>
    <property type="project" value="TreeGrafter"/>
</dbReference>
<keyword evidence="7" id="KW-0804">Transcription</keyword>
<keyword evidence="8" id="KW-0539">Nucleus</keyword>
<feature type="region of interest" description="Disordered" evidence="11">
    <location>
        <begin position="158"/>
        <end position="180"/>
    </location>
</feature>
<proteinExistence type="inferred from homology"/>
<reference evidence="13" key="1">
    <citation type="submission" date="2023-04" db="EMBL/GenBank/DDBJ databases">
        <authorList>
            <person name="Vijverberg K."/>
            <person name="Xiong W."/>
            <person name="Schranz E."/>
        </authorList>
    </citation>
    <scope>NUCLEOTIDE SEQUENCE</scope>
</reference>
<comment type="similarity">
    <text evidence="9">Belongs to the HSF family.</text>
</comment>
<protein>
    <recommendedName>
        <fullName evidence="12">HSF-type DNA-binding domain-containing protein</fullName>
    </recommendedName>
</protein>
<keyword evidence="4" id="KW-0805">Transcription regulation</keyword>
<dbReference type="Gene3D" id="1.10.10.10">
    <property type="entry name" value="Winged helix-like DNA-binding domain superfamily/Winged helix DNA-binding domain"/>
    <property type="match status" value="1"/>
</dbReference>
<keyword evidence="14" id="KW-1185">Reference proteome</keyword>
<dbReference type="Pfam" id="PF00447">
    <property type="entry name" value="HSF_DNA-bind"/>
    <property type="match status" value="1"/>
</dbReference>
<evidence type="ECO:0000259" key="12">
    <source>
        <dbReference type="SMART" id="SM00415"/>
    </source>
</evidence>
<accession>A0AA36EAB0</accession>
<dbReference type="PANTHER" id="PTHR10015:SF376">
    <property type="entry name" value="HEAT SHOCK TRANSCRIPTION FACTOR A7A-RELATED"/>
    <property type="match status" value="1"/>
</dbReference>
<dbReference type="InterPro" id="IPR036388">
    <property type="entry name" value="WH-like_DNA-bd_sf"/>
</dbReference>
<dbReference type="GO" id="GO:0005634">
    <property type="term" value="C:nucleus"/>
    <property type="evidence" value="ECO:0007669"/>
    <property type="project" value="UniProtKB-SubCell"/>
</dbReference>
<dbReference type="GO" id="GO:0034605">
    <property type="term" value="P:cellular response to heat"/>
    <property type="evidence" value="ECO:0007669"/>
    <property type="project" value="TreeGrafter"/>
</dbReference>
<evidence type="ECO:0000256" key="8">
    <source>
        <dbReference type="ARBA" id="ARBA00023242"/>
    </source>
</evidence>
<feature type="region of interest" description="Disordered" evidence="11">
    <location>
        <begin position="308"/>
        <end position="334"/>
    </location>
</feature>
<feature type="compositionally biased region" description="Acidic residues" evidence="11">
    <location>
        <begin position="314"/>
        <end position="334"/>
    </location>
</feature>
<evidence type="ECO:0000256" key="5">
    <source>
        <dbReference type="ARBA" id="ARBA00023016"/>
    </source>
</evidence>
<gene>
    <name evidence="13" type="ORF">LSALG_LOCUS27829</name>
</gene>
<comment type="subunit">
    <text evidence="2">Homotrimer.</text>
</comment>
<sequence>MNPFFSVVKEEYPSSGGGSDGVRRPTAIQAPLPQPMEGLHDAGPPPFLTKIYDMVDDRSIDHIVCWSRGGQSFTVLDPHAFATNLLPRYFKHNNFSSFVRQLNTYLEEDVIDYGKRWGYEMMNEEYRKLGFRKIDPDVWEFANEAFVRGQRHVLKNIKRRRAPSSSSSSSSSATSQGCPETFGLDEVGRLKHEKQVLMMELVNLRQQQQNTRAQLQAMEVRIRGTEKKQQKVMSFLAKAMQNPEFVRKLVQHGRRQDLRDAIRGFDAVQSGESSRTRNKLIKDEPEEEEFSQVSELEALALEIQGFGRAKRNQEEEEEEEEEANEMCEGNENDNEKELDDEFWEELFSERSGVEDVNFLADKLDFLDFNKAPAIGDSIPFHYHCQHTLSYWKHFLLTEMKLLVLKD</sequence>
<dbReference type="FunFam" id="1.10.10.10:FF:000037">
    <property type="entry name" value="Heat stress transcription factor B-4"/>
    <property type="match status" value="1"/>
</dbReference>
<evidence type="ECO:0000256" key="4">
    <source>
        <dbReference type="ARBA" id="ARBA00023015"/>
    </source>
</evidence>
<evidence type="ECO:0000256" key="11">
    <source>
        <dbReference type="SAM" id="MobiDB-lite"/>
    </source>
</evidence>
<feature type="domain" description="HSF-type DNA-binding" evidence="12">
    <location>
        <begin position="43"/>
        <end position="160"/>
    </location>
</feature>
<dbReference type="InterPro" id="IPR036390">
    <property type="entry name" value="WH_DNA-bd_sf"/>
</dbReference>
<dbReference type="PANTHER" id="PTHR10015">
    <property type="entry name" value="HEAT SHOCK TRANSCRIPTION FACTOR"/>
    <property type="match status" value="1"/>
</dbReference>
<dbReference type="SMART" id="SM00415">
    <property type="entry name" value="HSF"/>
    <property type="match status" value="1"/>
</dbReference>
<keyword evidence="3" id="KW-0597">Phosphoprotein</keyword>
<keyword evidence="10" id="KW-0175">Coiled coil</keyword>
<dbReference type="EMBL" id="OX465081">
    <property type="protein sequence ID" value="CAI9288538.1"/>
    <property type="molecule type" value="Genomic_DNA"/>
</dbReference>
<evidence type="ECO:0000256" key="1">
    <source>
        <dbReference type="ARBA" id="ARBA00004123"/>
    </source>
</evidence>
<organism evidence="13 14">
    <name type="scientific">Lactuca saligna</name>
    <name type="common">Willowleaf lettuce</name>
    <dbReference type="NCBI Taxonomy" id="75948"/>
    <lineage>
        <taxon>Eukaryota</taxon>
        <taxon>Viridiplantae</taxon>
        <taxon>Streptophyta</taxon>
        <taxon>Embryophyta</taxon>
        <taxon>Tracheophyta</taxon>
        <taxon>Spermatophyta</taxon>
        <taxon>Magnoliopsida</taxon>
        <taxon>eudicotyledons</taxon>
        <taxon>Gunneridae</taxon>
        <taxon>Pentapetalae</taxon>
        <taxon>asterids</taxon>
        <taxon>campanulids</taxon>
        <taxon>Asterales</taxon>
        <taxon>Asteraceae</taxon>
        <taxon>Cichorioideae</taxon>
        <taxon>Cichorieae</taxon>
        <taxon>Lactucinae</taxon>
        <taxon>Lactuca</taxon>
    </lineage>
</organism>